<accession>A0A9D1NJ75</accession>
<evidence type="ECO:0000313" key="2">
    <source>
        <dbReference type="Proteomes" id="UP000886812"/>
    </source>
</evidence>
<proteinExistence type="predicted"/>
<dbReference type="EMBL" id="DVOG01000004">
    <property type="protein sequence ID" value="HIV03541.1"/>
    <property type="molecule type" value="Genomic_DNA"/>
</dbReference>
<reference evidence="1" key="2">
    <citation type="journal article" date="2021" name="PeerJ">
        <title>Extensive microbial diversity within the chicken gut microbiome revealed by metagenomics and culture.</title>
        <authorList>
            <person name="Gilroy R."/>
            <person name="Ravi A."/>
            <person name="Getino M."/>
            <person name="Pursley I."/>
            <person name="Horton D.L."/>
            <person name="Alikhan N.F."/>
            <person name="Baker D."/>
            <person name="Gharbi K."/>
            <person name="Hall N."/>
            <person name="Watson M."/>
            <person name="Adriaenssens E.M."/>
            <person name="Foster-Nyarko E."/>
            <person name="Jarju S."/>
            <person name="Secka A."/>
            <person name="Antonio M."/>
            <person name="Oren A."/>
            <person name="Chaudhuri R.R."/>
            <person name="La Ragione R."/>
            <person name="Hildebrand F."/>
            <person name="Pallen M.J."/>
        </authorList>
    </citation>
    <scope>NUCLEOTIDE SEQUENCE</scope>
    <source>
        <strain evidence="1">10669</strain>
    </source>
</reference>
<sequence length="40" mass="4406">RGLIVRPMKGYGMPESLRVTVGTPAQNAKLLAALEEILRR</sequence>
<comment type="caution">
    <text evidence="1">The sequence shown here is derived from an EMBL/GenBank/DDBJ whole genome shotgun (WGS) entry which is preliminary data.</text>
</comment>
<dbReference type="InterPro" id="IPR015422">
    <property type="entry name" value="PyrdxlP-dep_Trfase_small"/>
</dbReference>
<protein>
    <submittedName>
        <fullName evidence="1">Histidinol-phosphate transaminase</fullName>
    </submittedName>
</protein>
<dbReference type="AlphaFoldDB" id="A0A9D1NJ75"/>
<gene>
    <name evidence="1" type="ORF">IAC75_00085</name>
</gene>
<dbReference type="Proteomes" id="UP000886812">
    <property type="component" value="Unassembled WGS sequence"/>
</dbReference>
<evidence type="ECO:0000313" key="1">
    <source>
        <dbReference type="EMBL" id="HIV03541.1"/>
    </source>
</evidence>
<feature type="non-terminal residue" evidence="1">
    <location>
        <position position="1"/>
    </location>
</feature>
<name>A0A9D1NJ75_9BACT</name>
<dbReference type="Gene3D" id="3.90.1150.10">
    <property type="entry name" value="Aspartate Aminotransferase, domain 1"/>
    <property type="match status" value="1"/>
</dbReference>
<reference evidence="1" key="1">
    <citation type="submission" date="2020-10" db="EMBL/GenBank/DDBJ databases">
        <authorList>
            <person name="Gilroy R."/>
        </authorList>
    </citation>
    <scope>NUCLEOTIDE SEQUENCE</scope>
    <source>
        <strain evidence="1">10669</strain>
    </source>
</reference>
<organism evidence="1 2">
    <name type="scientific">Candidatus Spyradosoma merdigallinarum</name>
    <dbReference type="NCBI Taxonomy" id="2840950"/>
    <lineage>
        <taxon>Bacteria</taxon>
        <taxon>Pseudomonadati</taxon>
        <taxon>Verrucomicrobiota</taxon>
        <taxon>Opitutia</taxon>
        <taxon>Opitutia incertae sedis</taxon>
        <taxon>Candidatus Spyradosoma</taxon>
    </lineage>
</organism>